<keyword evidence="1" id="KW-0812">Transmembrane</keyword>
<dbReference type="Proteomes" id="UP000603640">
    <property type="component" value="Unassembled WGS sequence"/>
</dbReference>
<accession>A0A923N558</accession>
<name>A0A923N558_9BACT</name>
<feature type="domain" description="DUF3592" evidence="2">
    <location>
        <begin position="109"/>
        <end position="162"/>
    </location>
</feature>
<dbReference type="InterPro" id="IPR021994">
    <property type="entry name" value="DUF3592"/>
</dbReference>
<comment type="caution">
    <text evidence="3">The sequence shown here is derived from an EMBL/GenBank/DDBJ whole genome shotgun (WGS) entry which is preliminary data.</text>
</comment>
<keyword evidence="4" id="KW-1185">Reference proteome</keyword>
<dbReference type="AlphaFoldDB" id="A0A923N558"/>
<reference evidence="3" key="1">
    <citation type="submission" date="2020-08" db="EMBL/GenBank/DDBJ databases">
        <title>Pontibacter sp. SD6 16S ribosomal RNA gene Genome sequencing and assembly.</title>
        <authorList>
            <person name="Kang M."/>
        </authorList>
    </citation>
    <scope>NUCLEOTIDE SEQUENCE</scope>
    <source>
        <strain evidence="3">SD6</strain>
    </source>
</reference>
<feature type="transmembrane region" description="Helical" evidence="1">
    <location>
        <begin position="28"/>
        <end position="55"/>
    </location>
</feature>
<feature type="transmembrane region" description="Helical" evidence="1">
    <location>
        <begin position="67"/>
        <end position="87"/>
    </location>
</feature>
<evidence type="ECO:0000256" key="1">
    <source>
        <dbReference type="SAM" id="Phobius"/>
    </source>
</evidence>
<evidence type="ECO:0000313" key="3">
    <source>
        <dbReference type="EMBL" id="MBC5992758.1"/>
    </source>
</evidence>
<keyword evidence="1" id="KW-1133">Transmembrane helix</keyword>
<protein>
    <recommendedName>
        <fullName evidence="2">DUF3592 domain-containing protein</fullName>
    </recommendedName>
</protein>
<proteinExistence type="predicted"/>
<dbReference type="EMBL" id="JACRVF010000002">
    <property type="protein sequence ID" value="MBC5992758.1"/>
    <property type="molecule type" value="Genomic_DNA"/>
</dbReference>
<sequence length="169" mass="19498">MKKLLIPLMALVVGVVITCELAFTQSTLRFFAIVGLICVFYGWVVFPFSLANYFTEIYKKGYRFLSYLYLCFLIVVTVFLGLFYTNWFDEQENKLNGSGELMQSKVEQVNWESRGKGASNDGNYVYYRFAVDGKTYEHSVKNDTLKKGDEIIILYLPSNPSNHKIKSKK</sequence>
<organism evidence="3 4">
    <name type="scientific">Pontibacter cellulosilyticus</name>
    <dbReference type="NCBI Taxonomy" id="1720253"/>
    <lineage>
        <taxon>Bacteria</taxon>
        <taxon>Pseudomonadati</taxon>
        <taxon>Bacteroidota</taxon>
        <taxon>Cytophagia</taxon>
        <taxon>Cytophagales</taxon>
        <taxon>Hymenobacteraceae</taxon>
        <taxon>Pontibacter</taxon>
    </lineage>
</organism>
<gene>
    <name evidence="3" type="ORF">H8S84_07925</name>
</gene>
<keyword evidence="1" id="KW-0472">Membrane</keyword>
<evidence type="ECO:0000259" key="2">
    <source>
        <dbReference type="Pfam" id="PF12158"/>
    </source>
</evidence>
<evidence type="ECO:0000313" key="4">
    <source>
        <dbReference type="Proteomes" id="UP000603640"/>
    </source>
</evidence>
<dbReference type="Pfam" id="PF12158">
    <property type="entry name" value="DUF3592"/>
    <property type="match status" value="1"/>
</dbReference>